<proteinExistence type="predicted"/>
<dbReference type="WBParaSite" id="nRc.2.0.1.t42749-RA">
    <property type="protein sequence ID" value="nRc.2.0.1.t42749-RA"/>
    <property type="gene ID" value="nRc.2.0.1.g42749"/>
</dbReference>
<name>A0A915KX53_ROMCU</name>
<dbReference type="Proteomes" id="UP000887565">
    <property type="component" value="Unplaced"/>
</dbReference>
<evidence type="ECO:0000313" key="2">
    <source>
        <dbReference type="WBParaSite" id="nRc.2.0.1.t42749-RA"/>
    </source>
</evidence>
<dbReference type="AlphaFoldDB" id="A0A915KX53"/>
<protein>
    <submittedName>
        <fullName evidence="2">Uncharacterized protein</fullName>
    </submittedName>
</protein>
<sequence length="66" mass="7725">MSDEAAYIEQQILRNELKSNNLLFLPPKPESIFSLTNNTDQQGFLHRLEQQHHRVPVDHVKCSVRI</sequence>
<reference evidence="2" key="1">
    <citation type="submission" date="2022-11" db="UniProtKB">
        <authorList>
            <consortium name="WormBaseParasite"/>
        </authorList>
    </citation>
    <scope>IDENTIFICATION</scope>
</reference>
<organism evidence="1 2">
    <name type="scientific">Romanomermis culicivorax</name>
    <name type="common">Nematode worm</name>
    <dbReference type="NCBI Taxonomy" id="13658"/>
    <lineage>
        <taxon>Eukaryota</taxon>
        <taxon>Metazoa</taxon>
        <taxon>Ecdysozoa</taxon>
        <taxon>Nematoda</taxon>
        <taxon>Enoplea</taxon>
        <taxon>Dorylaimia</taxon>
        <taxon>Mermithida</taxon>
        <taxon>Mermithoidea</taxon>
        <taxon>Mermithidae</taxon>
        <taxon>Romanomermis</taxon>
    </lineage>
</organism>
<evidence type="ECO:0000313" key="1">
    <source>
        <dbReference type="Proteomes" id="UP000887565"/>
    </source>
</evidence>
<accession>A0A915KX53</accession>
<keyword evidence="1" id="KW-1185">Reference proteome</keyword>